<dbReference type="PANTHER" id="PTHR38659">
    <property type="entry name" value="METAL-DEPENDENT PHOSPHOHYDROLASE"/>
    <property type="match status" value="1"/>
</dbReference>
<sequence length="184" mass="20222">MISRDEAENLLKEKVKNKNMVKHCLAVEAVMKGLARTLNQDETAWGLTGLLHDIDLDIVGGDMNTHSLESGKIMRELGFSEELVQAVEAHNEAHGLPRDSIVAKALYAADPVTGLIVAAALVHPDRKISSLDLDFILRRFNEKWFAKGADREQIKSIILLGISFEDFLSLSLKEMSGISGTLGL</sequence>
<dbReference type="EMBL" id="QLTW01000023">
    <property type="protein sequence ID" value="MBT9144805.1"/>
    <property type="molecule type" value="Genomic_DNA"/>
</dbReference>
<comment type="caution">
    <text evidence="2">The sequence shown here is derived from an EMBL/GenBank/DDBJ whole genome shotgun (WGS) entry which is preliminary data.</text>
</comment>
<proteinExistence type="predicted"/>
<keyword evidence="2" id="KW-0378">Hydrolase</keyword>
<dbReference type="PANTHER" id="PTHR38659:SF1">
    <property type="entry name" value="METAL DEPENDENT PHOSPHOHYDROLASE"/>
    <property type="match status" value="1"/>
</dbReference>
<dbReference type="SUPFAM" id="SSF109604">
    <property type="entry name" value="HD-domain/PDEase-like"/>
    <property type="match status" value="1"/>
</dbReference>
<dbReference type="InterPro" id="IPR006674">
    <property type="entry name" value="HD_domain"/>
</dbReference>
<dbReference type="Proteomes" id="UP000811545">
    <property type="component" value="Unassembled WGS sequence"/>
</dbReference>
<dbReference type="Pfam" id="PF01966">
    <property type="entry name" value="HD"/>
    <property type="match status" value="1"/>
</dbReference>
<dbReference type="InterPro" id="IPR006675">
    <property type="entry name" value="HDIG_dom"/>
</dbReference>
<dbReference type="Gene3D" id="1.10.3210.10">
    <property type="entry name" value="Hypothetical protein af1432"/>
    <property type="match status" value="1"/>
</dbReference>
<dbReference type="NCBIfam" id="TIGR00277">
    <property type="entry name" value="HDIG"/>
    <property type="match status" value="1"/>
</dbReference>
<evidence type="ECO:0000313" key="3">
    <source>
        <dbReference type="Proteomes" id="UP000811545"/>
    </source>
</evidence>
<dbReference type="GO" id="GO:0016787">
    <property type="term" value="F:hydrolase activity"/>
    <property type="evidence" value="ECO:0007669"/>
    <property type="project" value="UniProtKB-KW"/>
</dbReference>
<dbReference type="EC" id="3.1.-.-" evidence="2"/>
<evidence type="ECO:0000313" key="2">
    <source>
        <dbReference type="EMBL" id="MBT9144805.1"/>
    </source>
</evidence>
<evidence type="ECO:0000259" key="1">
    <source>
        <dbReference type="Pfam" id="PF01966"/>
    </source>
</evidence>
<organism evidence="2 3">
    <name type="scientific">Psychracetigena formicireducens</name>
    <dbReference type="NCBI Taxonomy" id="2986056"/>
    <lineage>
        <taxon>Bacteria</taxon>
        <taxon>Bacillati</taxon>
        <taxon>Candidatus Lithacetigenota</taxon>
        <taxon>Candidatus Psychracetigena</taxon>
    </lineage>
</organism>
<reference evidence="2 3" key="1">
    <citation type="journal article" date="2021" name="bioRxiv">
        <title>Unique metabolic strategies in Hadean analogues reveal hints for primordial physiology.</title>
        <authorList>
            <person name="Nobu M.K."/>
            <person name="Nakai R."/>
            <person name="Tamazawa S."/>
            <person name="Mori H."/>
            <person name="Toyoda A."/>
            <person name="Ijiri A."/>
            <person name="Suzuki S."/>
            <person name="Kurokawa K."/>
            <person name="Kamagata Y."/>
            <person name="Tamaki H."/>
        </authorList>
    </citation>
    <scope>NUCLEOTIDE SEQUENCE [LARGE SCALE GENOMIC DNA]</scope>
    <source>
        <strain evidence="2">BS525</strain>
    </source>
</reference>
<accession>A0A9E2BIL0</accession>
<feature type="domain" description="HD" evidence="1">
    <location>
        <begin position="22"/>
        <end position="110"/>
    </location>
</feature>
<protein>
    <submittedName>
        <fullName evidence="2">Ribonuclease Y</fullName>
        <ecNumber evidence="2">3.1.-.-</ecNumber>
    </submittedName>
</protein>
<name>A0A9E2BIL0_PSYF1</name>
<dbReference type="AlphaFoldDB" id="A0A9E2BIL0"/>
<gene>
    <name evidence="2" type="primary">rny_3</name>
    <name evidence="2" type="ORF">DDT42_00656</name>
</gene>